<dbReference type="PROSITE" id="PS00893">
    <property type="entry name" value="NUDIX_BOX"/>
    <property type="match status" value="1"/>
</dbReference>
<dbReference type="AlphaFoldDB" id="A0ABD5RZX7"/>
<dbReference type="InterPro" id="IPR020476">
    <property type="entry name" value="Nudix_hydrolase"/>
</dbReference>
<keyword evidence="2 4" id="KW-0378">Hydrolase</keyword>
<keyword evidence="5" id="KW-1185">Reference proteome</keyword>
<proteinExistence type="predicted"/>
<dbReference type="InterPro" id="IPR000086">
    <property type="entry name" value="NUDIX_hydrolase_dom"/>
</dbReference>
<gene>
    <name evidence="4" type="ORF">ACFQE1_11355</name>
</gene>
<dbReference type="Gene3D" id="6.10.250.1120">
    <property type="match status" value="1"/>
</dbReference>
<dbReference type="PROSITE" id="PS51462">
    <property type="entry name" value="NUDIX"/>
    <property type="match status" value="1"/>
</dbReference>
<accession>A0ABD5RZX7</accession>
<name>A0ABD5RZX7_9EURY</name>
<dbReference type="PRINTS" id="PR00502">
    <property type="entry name" value="NUDIXFAMILY"/>
</dbReference>
<evidence type="ECO:0000259" key="3">
    <source>
        <dbReference type="PROSITE" id="PS51462"/>
    </source>
</evidence>
<evidence type="ECO:0000313" key="5">
    <source>
        <dbReference type="Proteomes" id="UP001596328"/>
    </source>
</evidence>
<dbReference type="EMBL" id="JBHSWU010000336">
    <property type="protein sequence ID" value="MFC6724958.1"/>
    <property type="molecule type" value="Genomic_DNA"/>
</dbReference>
<organism evidence="4 5">
    <name type="scientific">Halobium palmae</name>
    <dbReference type="NCBI Taxonomy" id="1776492"/>
    <lineage>
        <taxon>Archaea</taxon>
        <taxon>Methanobacteriati</taxon>
        <taxon>Methanobacteriota</taxon>
        <taxon>Stenosarchaea group</taxon>
        <taxon>Halobacteria</taxon>
        <taxon>Halobacteriales</taxon>
        <taxon>Haloferacaceae</taxon>
        <taxon>Halobium</taxon>
    </lineage>
</organism>
<reference evidence="4 5" key="1">
    <citation type="journal article" date="2019" name="Int. J. Syst. Evol. Microbiol.">
        <title>The Global Catalogue of Microorganisms (GCM) 10K type strain sequencing project: providing services to taxonomists for standard genome sequencing and annotation.</title>
        <authorList>
            <consortium name="The Broad Institute Genomics Platform"/>
            <consortium name="The Broad Institute Genome Sequencing Center for Infectious Disease"/>
            <person name="Wu L."/>
            <person name="Ma J."/>
        </authorList>
    </citation>
    <scope>NUCLEOTIDE SEQUENCE [LARGE SCALE GENOMIC DNA]</scope>
    <source>
        <strain evidence="4 5">NBRC 111368</strain>
    </source>
</reference>
<dbReference type="PANTHER" id="PTHR43046:SF2">
    <property type="entry name" value="8-OXO-DGTP DIPHOSPHATASE-RELATED"/>
    <property type="match status" value="1"/>
</dbReference>
<dbReference type="GO" id="GO:0016787">
    <property type="term" value="F:hydrolase activity"/>
    <property type="evidence" value="ECO:0007669"/>
    <property type="project" value="UniProtKB-KW"/>
</dbReference>
<comment type="cofactor">
    <cofactor evidence="1">
        <name>Mg(2+)</name>
        <dbReference type="ChEBI" id="CHEBI:18420"/>
    </cofactor>
</comment>
<comment type="caution">
    <text evidence="4">The sequence shown here is derived from an EMBL/GenBank/DDBJ whole genome shotgun (WGS) entry which is preliminary data.</text>
</comment>
<evidence type="ECO:0000313" key="4">
    <source>
        <dbReference type="EMBL" id="MFC6724958.1"/>
    </source>
</evidence>
<dbReference type="Proteomes" id="UP001596328">
    <property type="component" value="Unassembled WGS sequence"/>
</dbReference>
<evidence type="ECO:0000256" key="2">
    <source>
        <dbReference type="ARBA" id="ARBA00022801"/>
    </source>
</evidence>
<protein>
    <submittedName>
        <fullName evidence="4">NUDIX hydrolase N-terminal domain-containing protein</fullName>
    </submittedName>
</protein>
<dbReference type="InterPro" id="IPR015797">
    <property type="entry name" value="NUDIX_hydrolase-like_dom_sf"/>
</dbReference>
<dbReference type="Gene3D" id="3.90.79.10">
    <property type="entry name" value="Nucleoside Triphosphate Pyrophosphohydrolase"/>
    <property type="match status" value="1"/>
</dbReference>
<feature type="domain" description="Nudix hydrolase" evidence="3">
    <location>
        <begin position="64"/>
        <end position="198"/>
    </location>
</feature>
<dbReference type="InterPro" id="IPR059176">
    <property type="entry name" value="UDP-X_N"/>
</dbReference>
<dbReference type="InterPro" id="IPR020084">
    <property type="entry name" value="NUDIX_hydrolase_CS"/>
</dbReference>
<sequence length="198" mass="21968">MNTVALLDELRTLAENGLAHSTDPYDRERYRRVLDLVAAEYADLAGLPTAEVRERFAAELGHVTPKVGADAAVFDDDGALLLLRRTDTGRWCLPGGWVDPGESPAEAAVRETREETGLRVRPVELVDSYSLPAGPESGPHGQVSLVYRCAVEGGTLALSREGTELRYRQIPEVDDWFTIHREFATDAYRTWRRSTDAN</sequence>
<dbReference type="Pfam" id="PF12535">
    <property type="entry name" value="Nudix_N"/>
    <property type="match status" value="1"/>
</dbReference>
<dbReference type="Pfam" id="PF00293">
    <property type="entry name" value="NUDIX"/>
    <property type="match status" value="1"/>
</dbReference>
<evidence type="ECO:0000256" key="1">
    <source>
        <dbReference type="ARBA" id="ARBA00001946"/>
    </source>
</evidence>
<dbReference type="PANTHER" id="PTHR43046">
    <property type="entry name" value="GDP-MANNOSE MANNOSYL HYDROLASE"/>
    <property type="match status" value="1"/>
</dbReference>
<dbReference type="SUPFAM" id="SSF55811">
    <property type="entry name" value="Nudix"/>
    <property type="match status" value="1"/>
</dbReference>